<evidence type="ECO:0000313" key="3">
    <source>
        <dbReference type="Proteomes" id="UP001066276"/>
    </source>
</evidence>
<name>A0AAV7VQB4_PLEWA</name>
<feature type="region of interest" description="Disordered" evidence="1">
    <location>
        <begin position="43"/>
        <end position="76"/>
    </location>
</feature>
<proteinExistence type="predicted"/>
<protein>
    <submittedName>
        <fullName evidence="2">Uncharacterized protein</fullName>
    </submittedName>
</protein>
<accession>A0AAV7VQB4</accession>
<dbReference type="EMBL" id="JANPWB010000003">
    <property type="protein sequence ID" value="KAJ1203503.1"/>
    <property type="molecule type" value="Genomic_DNA"/>
</dbReference>
<comment type="caution">
    <text evidence="2">The sequence shown here is derived from an EMBL/GenBank/DDBJ whole genome shotgun (WGS) entry which is preliminary data.</text>
</comment>
<dbReference type="Proteomes" id="UP001066276">
    <property type="component" value="Chromosome 2_1"/>
</dbReference>
<keyword evidence="3" id="KW-1185">Reference proteome</keyword>
<gene>
    <name evidence="2" type="ORF">NDU88_007288</name>
</gene>
<evidence type="ECO:0000313" key="2">
    <source>
        <dbReference type="EMBL" id="KAJ1203503.1"/>
    </source>
</evidence>
<dbReference type="AlphaFoldDB" id="A0AAV7VQB4"/>
<evidence type="ECO:0000256" key="1">
    <source>
        <dbReference type="SAM" id="MobiDB-lite"/>
    </source>
</evidence>
<reference evidence="2" key="1">
    <citation type="journal article" date="2022" name="bioRxiv">
        <title>Sequencing and chromosome-scale assembly of the giantPleurodeles waltlgenome.</title>
        <authorList>
            <person name="Brown T."/>
            <person name="Elewa A."/>
            <person name="Iarovenko S."/>
            <person name="Subramanian E."/>
            <person name="Araus A.J."/>
            <person name="Petzold A."/>
            <person name="Susuki M."/>
            <person name="Suzuki K.-i.T."/>
            <person name="Hayashi T."/>
            <person name="Toyoda A."/>
            <person name="Oliveira C."/>
            <person name="Osipova E."/>
            <person name="Leigh N.D."/>
            <person name="Simon A."/>
            <person name="Yun M.H."/>
        </authorList>
    </citation>
    <scope>NUCLEOTIDE SEQUENCE</scope>
    <source>
        <strain evidence="2">20211129_DDA</strain>
        <tissue evidence="2">Liver</tissue>
    </source>
</reference>
<organism evidence="2 3">
    <name type="scientific">Pleurodeles waltl</name>
    <name type="common">Iberian ribbed newt</name>
    <dbReference type="NCBI Taxonomy" id="8319"/>
    <lineage>
        <taxon>Eukaryota</taxon>
        <taxon>Metazoa</taxon>
        <taxon>Chordata</taxon>
        <taxon>Craniata</taxon>
        <taxon>Vertebrata</taxon>
        <taxon>Euteleostomi</taxon>
        <taxon>Amphibia</taxon>
        <taxon>Batrachia</taxon>
        <taxon>Caudata</taxon>
        <taxon>Salamandroidea</taxon>
        <taxon>Salamandridae</taxon>
        <taxon>Pleurodelinae</taxon>
        <taxon>Pleurodeles</taxon>
    </lineage>
</organism>
<sequence>MLEILAADAEIACGLDGPVAGGLGVAPAGGSGHRGVRLGHGDAAEASGGSQAARVHAGQRCGPDRPGAGVLGGGPGWRVRVRRRPVRTQCCRCVGRRQKSEQTLAGVIQRAREERRWRDERFYGNGKEENPLNLRYYAVMMGKKWP</sequence>